<gene>
    <name evidence="7" type="ORF">Shyd_33530</name>
</gene>
<accession>A0ABQ3PAB8</accession>
<dbReference type="PROSITE" id="PS51257">
    <property type="entry name" value="PROKAR_LIPOPROTEIN"/>
    <property type="match status" value="1"/>
</dbReference>
<dbReference type="Gene3D" id="3.10.105.10">
    <property type="entry name" value="Dipeptide-binding Protein, Domain 3"/>
    <property type="match status" value="1"/>
</dbReference>
<dbReference type="PIRSF" id="PIRSF002741">
    <property type="entry name" value="MppA"/>
    <property type="match status" value="1"/>
</dbReference>
<keyword evidence="3" id="KW-0813">Transport</keyword>
<dbReference type="PANTHER" id="PTHR30290:SF10">
    <property type="entry name" value="PERIPLASMIC OLIGOPEPTIDE-BINDING PROTEIN-RELATED"/>
    <property type="match status" value="1"/>
</dbReference>
<evidence type="ECO:0000256" key="1">
    <source>
        <dbReference type="ARBA" id="ARBA00004196"/>
    </source>
</evidence>
<comment type="caution">
    <text evidence="7">The sequence shown here is derived from an EMBL/GenBank/DDBJ whole genome shotgun (WGS) entry which is preliminary data.</text>
</comment>
<dbReference type="SUPFAM" id="SSF53850">
    <property type="entry name" value="Periplasmic binding protein-like II"/>
    <property type="match status" value="1"/>
</dbReference>
<evidence type="ECO:0000256" key="5">
    <source>
        <dbReference type="SAM" id="SignalP"/>
    </source>
</evidence>
<keyword evidence="4 5" id="KW-0732">Signal</keyword>
<organism evidence="7 8">
    <name type="scientific">Streptomyces hydrogenans</name>
    <dbReference type="NCBI Taxonomy" id="1873719"/>
    <lineage>
        <taxon>Bacteria</taxon>
        <taxon>Bacillati</taxon>
        <taxon>Actinomycetota</taxon>
        <taxon>Actinomycetes</taxon>
        <taxon>Kitasatosporales</taxon>
        <taxon>Streptomycetaceae</taxon>
        <taxon>Streptomyces</taxon>
    </lineage>
</organism>
<evidence type="ECO:0000256" key="3">
    <source>
        <dbReference type="ARBA" id="ARBA00022448"/>
    </source>
</evidence>
<protein>
    <submittedName>
        <fullName evidence="7">Peptide-binding protein</fullName>
    </submittedName>
</protein>
<comment type="similarity">
    <text evidence="2">Belongs to the bacterial solute-binding protein 5 family.</text>
</comment>
<evidence type="ECO:0000256" key="2">
    <source>
        <dbReference type="ARBA" id="ARBA00005695"/>
    </source>
</evidence>
<feature type="signal peptide" evidence="5">
    <location>
        <begin position="1"/>
        <end position="20"/>
    </location>
</feature>
<evidence type="ECO:0000259" key="6">
    <source>
        <dbReference type="Pfam" id="PF00496"/>
    </source>
</evidence>
<dbReference type="InterPro" id="IPR030678">
    <property type="entry name" value="Peptide/Ni-bd"/>
</dbReference>
<dbReference type="Pfam" id="PF00496">
    <property type="entry name" value="SBP_bac_5"/>
    <property type="match status" value="1"/>
</dbReference>
<evidence type="ECO:0000313" key="8">
    <source>
        <dbReference type="Proteomes" id="UP001052739"/>
    </source>
</evidence>
<evidence type="ECO:0000313" key="7">
    <source>
        <dbReference type="EMBL" id="GHI21982.1"/>
    </source>
</evidence>
<name>A0ABQ3PAB8_9ACTN</name>
<sequence length="530" mass="57791">MNRKTLVLPALAGLLAPLLAACGTGGDGRAIVVGTTDQFVATEEAPAPLDPAYAYDTGAWNILRQTVQTLVHVPRGGGDPVPEAAESCAFTDTASESYRCVLRSGLTFADGTPVTAEDVKYSVDRVRKIKSDNGAAALLSTVDTVETKGDREVVFHLNAPDATFPYKLSTPVAGILSKDKYAADKLREGFQVDGSGPYTLKTERDGDQATRFVFSRNPRYKGDITPRNEQVELRAYADAGAMGKALESKDIDMMARSLSQEQIRDLTETPTDGIRVSEVPGLEIRYLGFNTKAPAVEEKAVRQAMAAVIDRGALVNRVYGPTAEPLYSLIPSSISGHATPFYEEYGEGDPGRAAGILRKAGVKTPVKITLNYTTDHYGVETAQEFATLKNQLIASELFDVTVKGTAWSEFRPAQRRGDYAVYGLGWFPDYPDPDNYVAPFLDSDNFLGTPYVNETVRDQLIPRSRRQADRTAATPDYHRIQKIVAQDVPVLPLWQGKQYVAARDDINGVEYALNTSSDLLLWELSRGTTA</sequence>
<dbReference type="InterPro" id="IPR000914">
    <property type="entry name" value="SBP_5_dom"/>
</dbReference>
<feature type="chain" id="PRO_5046266877" evidence="5">
    <location>
        <begin position="21"/>
        <end position="530"/>
    </location>
</feature>
<dbReference type="RefSeq" id="WP_190226623.1">
    <property type="nucleotide sequence ID" value="NZ_BNBS01000229.1"/>
</dbReference>
<dbReference type="Gene3D" id="3.40.190.10">
    <property type="entry name" value="Periplasmic binding protein-like II"/>
    <property type="match status" value="1"/>
</dbReference>
<dbReference type="Proteomes" id="UP001052739">
    <property type="component" value="Unassembled WGS sequence"/>
</dbReference>
<dbReference type="InterPro" id="IPR039424">
    <property type="entry name" value="SBP_5"/>
</dbReference>
<reference evidence="7" key="1">
    <citation type="submission" date="2024-05" db="EMBL/GenBank/DDBJ databases">
        <title>Whole genome shotgun sequence of Streptomyces hydrogenans NBRC 13475.</title>
        <authorList>
            <person name="Komaki H."/>
            <person name="Tamura T."/>
        </authorList>
    </citation>
    <scope>NUCLEOTIDE SEQUENCE</scope>
    <source>
        <strain evidence="7">NBRC 13475</strain>
    </source>
</reference>
<dbReference type="EMBL" id="BNDW01000019">
    <property type="protein sequence ID" value="GHI21982.1"/>
    <property type="molecule type" value="Genomic_DNA"/>
</dbReference>
<evidence type="ECO:0000256" key="4">
    <source>
        <dbReference type="ARBA" id="ARBA00022729"/>
    </source>
</evidence>
<proteinExistence type="inferred from homology"/>
<keyword evidence="8" id="KW-1185">Reference proteome</keyword>
<dbReference type="Gene3D" id="3.90.76.10">
    <property type="entry name" value="Dipeptide-binding Protein, Domain 1"/>
    <property type="match status" value="1"/>
</dbReference>
<dbReference type="PANTHER" id="PTHR30290">
    <property type="entry name" value="PERIPLASMIC BINDING COMPONENT OF ABC TRANSPORTER"/>
    <property type="match status" value="1"/>
</dbReference>
<feature type="domain" description="Solute-binding protein family 5" evidence="6">
    <location>
        <begin position="80"/>
        <end position="445"/>
    </location>
</feature>
<comment type="subcellular location">
    <subcellularLocation>
        <location evidence="1">Cell envelope</location>
    </subcellularLocation>
</comment>